<dbReference type="eggNOG" id="COG0303">
    <property type="taxonomic scope" value="Bacteria"/>
</dbReference>
<feature type="domain" description="MoaB/Mog" evidence="1">
    <location>
        <begin position="173"/>
        <end position="310"/>
    </location>
</feature>
<evidence type="ECO:0000313" key="3">
    <source>
        <dbReference type="Proteomes" id="UP000000263"/>
    </source>
</evidence>
<dbReference type="SUPFAM" id="SSF53218">
    <property type="entry name" value="Molybdenum cofactor biosynthesis proteins"/>
    <property type="match status" value="1"/>
</dbReference>
<proteinExistence type="predicted"/>
<dbReference type="CDD" id="cd03522">
    <property type="entry name" value="MoeA_like"/>
    <property type="match status" value="1"/>
</dbReference>
<evidence type="ECO:0000259" key="1">
    <source>
        <dbReference type="SMART" id="SM00852"/>
    </source>
</evidence>
<organism evidence="2 3">
    <name type="scientific">Roseiflexus castenholzii (strain DSM 13941 / HLO8)</name>
    <dbReference type="NCBI Taxonomy" id="383372"/>
    <lineage>
        <taxon>Bacteria</taxon>
        <taxon>Bacillati</taxon>
        <taxon>Chloroflexota</taxon>
        <taxon>Chloroflexia</taxon>
        <taxon>Chloroflexales</taxon>
        <taxon>Roseiflexineae</taxon>
        <taxon>Roseiflexaceae</taxon>
        <taxon>Roseiflexus</taxon>
    </lineage>
</organism>
<dbReference type="OrthoDB" id="9767940at2"/>
<dbReference type="AlphaFoldDB" id="A7NH38"/>
<dbReference type="Proteomes" id="UP000000263">
    <property type="component" value="Chromosome"/>
</dbReference>
<keyword evidence="3" id="KW-1185">Reference proteome</keyword>
<gene>
    <name evidence="2" type="ordered locus">Rcas_0660</name>
</gene>
<dbReference type="UniPathway" id="UPA00344"/>
<dbReference type="InterPro" id="IPR001453">
    <property type="entry name" value="MoaB/Mog_dom"/>
</dbReference>
<dbReference type="RefSeq" id="WP_012119216.1">
    <property type="nucleotide sequence ID" value="NC_009767.1"/>
</dbReference>
<name>A7NH38_ROSCS</name>
<accession>A7NH38</accession>
<dbReference type="STRING" id="383372.Rcas_0660"/>
<dbReference type="HOGENOM" id="CLU_068847_1_0_0"/>
<sequence length="329" mass="35047">MFLTTLPVDQAVGHILRHNVADAAGRKTLPKGRRITDDDVARLRALGVAAVRVAVLEPGDVHEDEAAQRLADAVRRSGVVPTDAMHSRVNLLAEADGVVEVDIDALQAINEIDGLTIATLPNHALVRERKRVATIKIIPFALPERSIQQAERIGAESGGVVGVRRLLQRRVGVLLVVGPEARERITRLVLPAIEGRVTELGSTIDMVRYAALDEGEVAEGIAALRAAGSDLLIIAGETSIMDRDDVTPQGIRMAGGRIEHYGAPVEPGNLLLLAYLDDGTKQGVPILGAPGCVRSRATNIVDLLLPRLLAGERVTRRAIIELGHGGLLG</sequence>
<dbReference type="Gene3D" id="3.40.980.10">
    <property type="entry name" value="MoaB/Mog-like domain"/>
    <property type="match status" value="1"/>
</dbReference>
<reference evidence="2 3" key="1">
    <citation type="submission" date="2007-08" db="EMBL/GenBank/DDBJ databases">
        <title>Complete sequence of Roseiflexus castenholzii DSM 13941.</title>
        <authorList>
            <consortium name="US DOE Joint Genome Institute"/>
            <person name="Copeland A."/>
            <person name="Lucas S."/>
            <person name="Lapidus A."/>
            <person name="Barry K."/>
            <person name="Glavina del Rio T."/>
            <person name="Dalin E."/>
            <person name="Tice H."/>
            <person name="Pitluck S."/>
            <person name="Thompson L.S."/>
            <person name="Brettin T."/>
            <person name="Bruce D."/>
            <person name="Detter J.C."/>
            <person name="Han C."/>
            <person name="Tapia R."/>
            <person name="Schmutz J."/>
            <person name="Larimer F."/>
            <person name="Land M."/>
            <person name="Hauser L."/>
            <person name="Kyrpides N."/>
            <person name="Mikhailova N."/>
            <person name="Bryant D.A."/>
            <person name="Hanada S."/>
            <person name="Tsukatani Y."/>
            <person name="Richardson P."/>
        </authorList>
    </citation>
    <scope>NUCLEOTIDE SEQUENCE [LARGE SCALE GENOMIC DNA]</scope>
    <source>
        <strain evidence="3">DSM 13941 / HLO8</strain>
    </source>
</reference>
<dbReference type="SMART" id="SM00852">
    <property type="entry name" value="MoCF_biosynth"/>
    <property type="match status" value="1"/>
</dbReference>
<dbReference type="InterPro" id="IPR036425">
    <property type="entry name" value="MoaB/Mog-like_dom_sf"/>
</dbReference>
<evidence type="ECO:0000313" key="2">
    <source>
        <dbReference type="EMBL" id="ABU56785.1"/>
    </source>
</evidence>
<dbReference type="EMBL" id="CP000804">
    <property type="protein sequence ID" value="ABU56785.1"/>
    <property type="molecule type" value="Genomic_DNA"/>
</dbReference>
<dbReference type="KEGG" id="rca:Rcas_0660"/>
<protein>
    <submittedName>
        <fullName evidence="2">Molybdopterin binding domain</fullName>
    </submittedName>
</protein>